<feature type="domain" description="Thymidylate synthase/dCMP hydroxymethylase" evidence="9">
    <location>
        <begin position="43"/>
        <end position="328"/>
    </location>
</feature>
<dbReference type="GO" id="GO:0006235">
    <property type="term" value="P:dTTP biosynthetic process"/>
    <property type="evidence" value="ECO:0007669"/>
    <property type="project" value="UniProtKB-UniRule"/>
</dbReference>
<feature type="active site" description="Nucleophile" evidence="7">
    <location>
        <position position="211"/>
    </location>
</feature>
<dbReference type="Proteomes" id="UP000007105">
    <property type="component" value="Chromosome"/>
</dbReference>
<evidence type="ECO:0000256" key="2">
    <source>
        <dbReference type="ARBA" id="ARBA00011947"/>
    </source>
</evidence>
<dbReference type="Gene3D" id="3.30.572.10">
    <property type="entry name" value="Thymidylate synthase/dCMP hydroxymethylase domain"/>
    <property type="match status" value="1"/>
</dbReference>
<name>A0AB33HLL8_MYCPM</name>
<proteinExistence type="inferred from homology"/>
<dbReference type="InterPro" id="IPR023451">
    <property type="entry name" value="Thymidate_synth/dCMP_Mease_dom"/>
</dbReference>
<feature type="binding site" description="in other chain" evidence="7">
    <location>
        <begin position="231"/>
        <end position="234"/>
    </location>
    <ligand>
        <name>dUMP</name>
        <dbReference type="ChEBI" id="CHEBI:246422"/>
        <note>ligand shared between dimeric partners</note>
    </ligand>
</feature>
<feature type="binding site" description="in other chain" evidence="7">
    <location>
        <begin position="272"/>
        <end position="274"/>
    </location>
    <ligand>
        <name>dUMP</name>
        <dbReference type="ChEBI" id="CHEBI:246422"/>
        <note>ligand shared between dimeric partners</note>
    </ligand>
</feature>
<evidence type="ECO:0000256" key="3">
    <source>
        <dbReference type="ARBA" id="ARBA00022490"/>
    </source>
</evidence>
<dbReference type="GO" id="GO:0005829">
    <property type="term" value="C:cytosol"/>
    <property type="evidence" value="ECO:0007669"/>
    <property type="project" value="TreeGrafter"/>
</dbReference>
<evidence type="ECO:0000256" key="6">
    <source>
        <dbReference type="ARBA" id="ARBA00022727"/>
    </source>
</evidence>
<dbReference type="GO" id="GO:0004799">
    <property type="term" value="F:thymidylate synthase activity"/>
    <property type="evidence" value="ECO:0007669"/>
    <property type="project" value="UniProtKB-UniRule"/>
</dbReference>
<feature type="binding site" evidence="7">
    <location>
        <position position="327"/>
    </location>
    <ligand>
        <name>(6R)-5,10-methylene-5,6,7,8-tetrahydrofolate</name>
        <dbReference type="ChEBI" id="CHEBI:15636"/>
    </ligand>
</feature>
<dbReference type="KEGG" id="mpm:MPNA3200"/>
<comment type="pathway">
    <text evidence="1 7">Pyrimidine metabolism; dTTP biosynthesis.</text>
</comment>
<dbReference type="CDD" id="cd00351">
    <property type="entry name" value="TS_Pyrimidine_HMase"/>
    <property type="match status" value="1"/>
</dbReference>
<dbReference type="FunFam" id="3.30.572.10:FF:000007">
    <property type="entry name" value="thymidylate synthase isoform X2"/>
    <property type="match status" value="1"/>
</dbReference>
<feature type="binding site" evidence="7">
    <location>
        <position position="92"/>
    </location>
    <ligand>
        <name>(6R)-5,10-methylene-5,6,7,8-tetrahydrofolate</name>
        <dbReference type="ChEBI" id="CHEBI:15636"/>
    </ligand>
</feature>
<feature type="active site" evidence="8">
    <location>
        <position position="211"/>
    </location>
</feature>
<dbReference type="InterPro" id="IPR020940">
    <property type="entry name" value="Thymidylate_synthase_AS"/>
</dbReference>
<dbReference type="NCBIfam" id="NF002496">
    <property type="entry name" value="PRK01827.1-2"/>
    <property type="match status" value="1"/>
</dbReference>
<comment type="function">
    <text evidence="7">Catalyzes the reductive methylation of 2'-deoxyuridine-5'-monophosphate (dUMP) to 2'-deoxythymidine-5'-monophosphate (dTMP) while utilizing 5,10-methylenetetrahydrofolate (mTHF) as the methyl donor and reductant in the reaction, yielding dihydrofolate (DHF) as a by-product. This enzymatic reaction provides an intracellular de novo source of dTMP, an essential precursor for DNA biosynthesis.</text>
</comment>
<feature type="binding site" evidence="7">
    <location>
        <position position="234"/>
    </location>
    <ligand>
        <name>(6R)-5,10-methylene-5,6,7,8-tetrahydrofolate</name>
        <dbReference type="ChEBI" id="CHEBI:15636"/>
    </ligand>
</feature>
<evidence type="ECO:0000256" key="1">
    <source>
        <dbReference type="ARBA" id="ARBA00004992"/>
    </source>
</evidence>
<dbReference type="GO" id="GO:0032259">
    <property type="term" value="P:methylation"/>
    <property type="evidence" value="ECO:0007669"/>
    <property type="project" value="UniProtKB-KW"/>
</dbReference>
<evidence type="ECO:0000259" key="9">
    <source>
        <dbReference type="Pfam" id="PF00303"/>
    </source>
</evidence>
<dbReference type="NCBIfam" id="NF002497">
    <property type="entry name" value="PRK01827.1-3"/>
    <property type="match status" value="1"/>
</dbReference>
<dbReference type="PANTHER" id="PTHR11548">
    <property type="entry name" value="THYMIDYLATE SYNTHASE 1"/>
    <property type="match status" value="1"/>
</dbReference>
<comment type="subcellular location">
    <subcellularLocation>
        <location evidence="7">Cytoplasm</location>
    </subcellularLocation>
</comment>
<evidence type="ECO:0000313" key="11">
    <source>
        <dbReference type="Proteomes" id="UP000007105"/>
    </source>
</evidence>
<feature type="binding site" description="in other chain" evidence="7">
    <location>
        <position position="242"/>
    </location>
    <ligand>
        <name>dUMP</name>
        <dbReference type="ChEBI" id="CHEBI:246422"/>
        <note>ligand shared between dimeric partners</note>
    </ligand>
</feature>
<keyword evidence="5 7" id="KW-0808">Transferase</keyword>
<gene>
    <name evidence="7 10" type="primary">thyA</name>
    <name evidence="10" type="ORF">MPNA3200</name>
</gene>
<keyword evidence="6 7" id="KW-0545">Nucleotide biosynthesis</keyword>
<dbReference type="InterPro" id="IPR000398">
    <property type="entry name" value="Thymidylate_synthase"/>
</dbReference>
<dbReference type="HAMAP" id="MF_00008">
    <property type="entry name" value="Thymidy_synth_bact"/>
    <property type="match status" value="1"/>
</dbReference>
<evidence type="ECO:0000256" key="5">
    <source>
        <dbReference type="ARBA" id="ARBA00022679"/>
    </source>
</evidence>
<dbReference type="GO" id="GO:0006575">
    <property type="term" value="P:modified amino acid metabolic process"/>
    <property type="evidence" value="ECO:0007669"/>
    <property type="project" value="UniProtKB-ARBA"/>
</dbReference>
<dbReference type="EC" id="2.1.1.45" evidence="2 7"/>
<dbReference type="SUPFAM" id="SSF55831">
    <property type="entry name" value="Thymidylate synthase/dCMP hydroxymethylase"/>
    <property type="match status" value="1"/>
</dbReference>
<evidence type="ECO:0000256" key="7">
    <source>
        <dbReference type="HAMAP-Rule" id="MF_00008"/>
    </source>
</evidence>
<dbReference type="PRINTS" id="PR00108">
    <property type="entry name" value="THYMDSNTHASE"/>
</dbReference>
<keyword evidence="3 7" id="KW-0963">Cytoplasm</keyword>
<evidence type="ECO:0000256" key="4">
    <source>
        <dbReference type="ARBA" id="ARBA00022603"/>
    </source>
</evidence>
<comment type="similarity">
    <text evidence="7">Belongs to the thymidylate synthase family. Bacterial-type ThyA subfamily.</text>
</comment>
<protein>
    <recommendedName>
        <fullName evidence="2 7">Thymidylate synthase</fullName>
        <shortName evidence="7">TS</shortName>
        <shortName evidence="7">TSase</shortName>
        <ecNumber evidence="2 7">2.1.1.45</ecNumber>
    </recommendedName>
</protein>
<dbReference type="InterPro" id="IPR045097">
    <property type="entry name" value="Thymidate_synth/dCMP_Mease"/>
</dbReference>
<evidence type="ECO:0000313" key="10">
    <source>
        <dbReference type="EMBL" id="BAL21895.1"/>
    </source>
</evidence>
<organism evidence="10 11">
    <name type="scientific">Mycoplasmoides pneumoniae 309</name>
    <dbReference type="NCBI Taxonomy" id="1112856"/>
    <lineage>
        <taxon>Bacteria</taxon>
        <taxon>Bacillati</taxon>
        <taxon>Mycoplasmatota</taxon>
        <taxon>Mycoplasmoidales</taxon>
        <taxon>Mycoplasmoidaceae</taxon>
        <taxon>Mycoplasmoides</taxon>
    </lineage>
</organism>
<feature type="binding site" description="in other chain" evidence="7">
    <location>
        <position position="62"/>
    </location>
    <ligand>
        <name>dUMP</name>
        <dbReference type="ChEBI" id="CHEBI:246422"/>
        <note>ligand shared between dimeric partners</note>
    </ligand>
</feature>
<comment type="subunit">
    <text evidence="7">Homodimer.</text>
</comment>
<dbReference type="InterPro" id="IPR036926">
    <property type="entry name" value="Thymidate_synth/dCMP_Mease_sf"/>
</dbReference>
<dbReference type="Pfam" id="PF00303">
    <property type="entry name" value="Thymidylat_synt"/>
    <property type="match status" value="1"/>
</dbReference>
<dbReference type="AlphaFoldDB" id="A0AB33HLL8"/>
<comment type="catalytic activity">
    <reaction evidence="7">
        <text>dUMP + (6R)-5,10-methylene-5,6,7,8-tetrahydrofolate = 7,8-dihydrofolate + dTMP</text>
        <dbReference type="Rhea" id="RHEA:12104"/>
        <dbReference type="ChEBI" id="CHEBI:15636"/>
        <dbReference type="ChEBI" id="CHEBI:57451"/>
        <dbReference type="ChEBI" id="CHEBI:63528"/>
        <dbReference type="ChEBI" id="CHEBI:246422"/>
        <dbReference type="EC" id="2.1.1.45"/>
    </reaction>
</comment>
<dbReference type="PANTHER" id="PTHR11548:SF9">
    <property type="entry name" value="THYMIDYLATE SYNTHASE"/>
    <property type="match status" value="1"/>
</dbReference>
<accession>A0AB33HLL8</accession>
<sequence>MSFKITVLSYCKNSFKKVIRLFCKLKKRFLYNATPSKFRRVMQQYLDLARYVLEHGKYRPNRTDTAGIGVFGYQMHFDISKHFPLLTTKKVHWKSIVHELLWFIKGDTNIKYLVDNKVNIWNEWPYESFKKSPHFNGESQKEFIERIRQDAKFAQQFGNLGPVYGKQWRDFNGVDQLKKVIAQIKVNPFSRRLIVSSWNPNEVDQMLLPPCHSLYQFYVQDGQLSCQLYQRSGDIFLGIPFNIASYSLLVYLVAKETNLKPGSFVHTIGDAHIYENHLEQIKLQLTRQPKPLPKVVLKSDKSIFDYQFDDIELVDYDHHPTIKGEVAV</sequence>
<keyword evidence="4 7" id="KW-0489">Methyltransferase</keyword>
<reference evidence="11" key="1">
    <citation type="journal article" date="2012" name="J. Bacteriol.">
        <title>Complete genome sequence of Mycoplasma pneumoniae type 2a strain 309, isolated in Japan.</title>
        <authorList>
            <person name="Kenri T."/>
            <person name="Horino A."/>
            <person name="Matsui M."/>
            <person name="Sasaki Y."/>
            <person name="Suzuki S."/>
            <person name="Narita M."/>
            <person name="Ohya H."/>
            <person name="Okazaki N."/>
            <person name="Shibayama K."/>
        </authorList>
    </citation>
    <scope>NUCLEOTIDE SEQUENCE [LARGE SCALE GENOMIC DNA]</scope>
    <source>
        <strain evidence="11">309</strain>
    </source>
</reference>
<dbReference type="EMBL" id="AP012303">
    <property type="protein sequence ID" value="BAL21895.1"/>
    <property type="molecule type" value="Genomic_DNA"/>
</dbReference>
<evidence type="ECO:0000256" key="8">
    <source>
        <dbReference type="PROSITE-ProRule" id="PRU10016"/>
    </source>
</evidence>
<dbReference type="PROSITE" id="PS00091">
    <property type="entry name" value="THYMIDYLATE_SYNTHASE"/>
    <property type="match status" value="1"/>
</dbReference>
<dbReference type="NCBIfam" id="TIGR03284">
    <property type="entry name" value="thym_sym"/>
    <property type="match status" value="1"/>
</dbReference>
<dbReference type="GO" id="GO:0006231">
    <property type="term" value="P:dTMP biosynthetic process"/>
    <property type="evidence" value="ECO:0007669"/>
    <property type="project" value="UniProtKB-UniRule"/>
</dbReference>
<feature type="binding site" evidence="7">
    <location>
        <begin position="191"/>
        <end position="192"/>
    </location>
    <ligand>
        <name>dUMP</name>
        <dbReference type="ChEBI" id="CHEBI:246422"/>
        <note>ligand shared between dimeric partners</note>
    </ligand>
</feature>